<dbReference type="GO" id="GO:0031519">
    <property type="term" value="C:PcG protein complex"/>
    <property type="evidence" value="ECO:0007669"/>
    <property type="project" value="TreeGrafter"/>
</dbReference>
<protein>
    <recommendedName>
        <fullName evidence="7">C2H2-type domain-containing protein</fullName>
    </recommendedName>
</protein>
<dbReference type="GO" id="GO:0000981">
    <property type="term" value="F:DNA-binding transcription factor activity, RNA polymerase II-specific"/>
    <property type="evidence" value="ECO:0007669"/>
    <property type="project" value="TreeGrafter"/>
</dbReference>
<name>A0A1X6PA74_PORUM</name>
<evidence type="ECO:0000256" key="3">
    <source>
        <dbReference type="ARBA" id="ARBA00022771"/>
    </source>
</evidence>
<evidence type="ECO:0000256" key="5">
    <source>
        <dbReference type="PROSITE-ProRule" id="PRU00042"/>
    </source>
</evidence>
<dbReference type="OrthoDB" id="3437960at2759"/>
<dbReference type="Gene3D" id="3.30.160.60">
    <property type="entry name" value="Classic Zinc Finger"/>
    <property type="match status" value="2"/>
</dbReference>
<feature type="compositionally biased region" description="Low complexity" evidence="6">
    <location>
        <begin position="116"/>
        <end position="137"/>
    </location>
</feature>
<keyword evidence="3 5" id="KW-0863">Zinc-finger</keyword>
<dbReference type="PROSITE" id="PS51257">
    <property type="entry name" value="PROKAR_LIPOPROTEIN"/>
    <property type="match status" value="1"/>
</dbReference>
<keyword evidence="4" id="KW-0862">Zinc</keyword>
<feature type="region of interest" description="Disordered" evidence="6">
    <location>
        <begin position="92"/>
        <end position="182"/>
    </location>
</feature>
<evidence type="ECO:0000259" key="7">
    <source>
        <dbReference type="PROSITE" id="PS50157"/>
    </source>
</evidence>
<evidence type="ECO:0000256" key="2">
    <source>
        <dbReference type="ARBA" id="ARBA00022737"/>
    </source>
</evidence>
<keyword evidence="9" id="KW-1185">Reference proteome</keyword>
<accession>A0A1X6PA74</accession>
<dbReference type="SUPFAM" id="SSF57667">
    <property type="entry name" value="beta-beta-alpha zinc fingers"/>
    <property type="match status" value="1"/>
</dbReference>
<feature type="region of interest" description="Disordered" evidence="6">
    <location>
        <begin position="345"/>
        <end position="369"/>
    </location>
</feature>
<proteinExistence type="predicted"/>
<evidence type="ECO:0000256" key="4">
    <source>
        <dbReference type="ARBA" id="ARBA00022833"/>
    </source>
</evidence>
<reference evidence="8 9" key="1">
    <citation type="submission" date="2017-03" db="EMBL/GenBank/DDBJ databases">
        <title>WGS assembly of Porphyra umbilicalis.</title>
        <authorList>
            <person name="Brawley S.H."/>
            <person name="Blouin N.A."/>
            <person name="Ficko-Blean E."/>
            <person name="Wheeler G.L."/>
            <person name="Lohr M."/>
            <person name="Goodson H.V."/>
            <person name="Jenkins J.W."/>
            <person name="Blaby-Haas C.E."/>
            <person name="Helliwell K.E."/>
            <person name="Chan C."/>
            <person name="Marriage T."/>
            <person name="Bhattacharya D."/>
            <person name="Klein A.S."/>
            <person name="Badis Y."/>
            <person name="Brodie J."/>
            <person name="Cao Y."/>
            <person name="Collen J."/>
            <person name="Dittami S.M."/>
            <person name="Gachon C.M."/>
            <person name="Green B.R."/>
            <person name="Karpowicz S."/>
            <person name="Kim J.W."/>
            <person name="Kudahl U."/>
            <person name="Lin S."/>
            <person name="Michel G."/>
            <person name="Mittag M."/>
            <person name="Olson B.J."/>
            <person name="Pangilinan J."/>
            <person name="Peng Y."/>
            <person name="Qiu H."/>
            <person name="Shu S."/>
            <person name="Singer J.T."/>
            <person name="Smith A.G."/>
            <person name="Sprecher B.N."/>
            <person name="Wagner V."/>
            <person name="Wang W."/>
            <person name="Wang Z.-Y."/>
            <person name="Yan J."/>
            <person name="Yarish C."/>
            <person name="Zoeuner-Riek S."/>
            <person name="Zhuang Y."/>
            <person name="Zou Y."/>
            <person name="Lindquist E.A."/>
            <person name="Grimwood J."/>
            <person name="Barry K."/>
            <person name="Rokhsar D.S."/>
            <person name="Schmutz J."/>
            <person name="Stiller J.W."/>
            <person name="Grossman A.R."/>
            <person name="Prochnik S.E."/>
        </authorList>
    </citation>
    <scope>NUCLEOTIDE SEQUENCE [LARGE SCALE GENOMIC DNA]</scope>
    <source>
        <strain evidence="8">4086291</strain>
    </source>
</reference>
<dbReference type="GO" id="GO:0000785">
    <property type="term" value="C:chromatin"/>
    <property type="evidence" value="ECO:0007669"/>
    <property type="project" value="TreeGrafter"/>
</dbReference>
<evidence type="ECO:0000256" key="1">
    <source>
        <dbReference type="ARBA" id="ARBA00022723"/>
    </source>
</evidence>
<evidence type="ECO:0000256" key="6">
    <source>
        <dbReference type="SAM" id="MobiDB-lite"/>
    </source>
</evidence>
<organism evidence="8 9">
    <name type="scientific">Porphyra umbilicalis</name>
    <name type="common">Purple laver</name>
    <name type="synonym">Red alga</name>
    <dbReference type="NCBI Taxonomy" id="2786"/>
    <lineage>
        <taxon>Eukaryota</taxon>
        <taxon>Rhodophyta</taxon>
        <taxon>Bangiophyceae</taxon>
        <taxon>Bangiales</taxon>
        <taxon>Bangiaceae</taxon>
        <taxon>Porphyra</taxon>
    </lineage>
</organism>
<keyword evidence="1" id="KW-0479">Metal-binding</keyword>
<sequence>MTAKAAGGAKAPSTGRAGGGAATPGGYACPSTGCVFRAARRYNLSVHMRLHTGEKPYKCDASAGCSATFAWRSSMLHHLRTHHAVTSSAGRRVVINNRPTKREAGSVRGARGGRGAASNISGISSGSGSSSQSVPGAPATPSPIGPSLKIASAAEDSHDDGAPCALSGEEEQKASTVAANGATATDSEALSSVAAVRQHSSAETAAVPCADSSAVAVSLPESAPSPSSMAVEILPLPVPPVTPSGAGAVVPTPVPDAVAAVSLPSVPATFVPAPVASDSKWAASPSVVRTDPALAAAVAAVACRGRSQVEARAATVGVLAAAATGRKGPPPPLLLGLPSTESDGGVSLLPLSPLTPAEQSGRGDWPAPPSMSRCAIPGTDTTAPTIAAAAVAAWNAPPMTDAVGTLMSPCVSQAFKSDADAVVAAAAAAVTPSYTEVGGSGGIGGALPASTDWLLPGMDMELFDDNMDEVVGAASLGTLPTPSASVTDLCMGSLGIVLPVPPCGGGERIAAGVGGASLPPLPQPIVVGERSAALLDARGVVASTGIGGVVAGGDDDTSGAHALSGDLFRTSSGSMPPFDRAVAVLLSQATEEEEAAPPFFVPGALLT</sequence>
<feature type="region of interest" description="Disordered" evidence="6">
    <location>
        <begin position="1"/>
        <end position="22"/>
    </location>
</feature>
<dbReference type="InterPro" id="IPR036236">
    <property type="entry name" value="Znf_C2H2_sf"/>
</dbReference>
<evidence type="ECO:0000313" key="8">
    <source>
        <dbReference type="EMBL" id="OSX77650.1"/>
    </source>
</evidence>
<feature type="domain" description="C2H2-type" evidence="7">
    <location>
        <begin position="57"/>
        <end position="82"/>
    </location>
</feature>
<dbReference type="Proteomes" id="UP000218209">
    <property type="component" value="Unassembled WGS sequence"/>
</dbReference>
<dbReference type="GO" id="GO:0000978">
    <property type="term" value="F:RNA polymerase II cis-regulatory region sequence-specific DNA binding"/>
    <property type="evidence" value="ECO:0007669"/>
    <property type="project" value="TreeGrafter"/>
</dbReference>
<dbReference type="PANTHER" id="PTHR14003">
    <property type="entry name" value="TRANSCRIPTIONAL REPRESSOR PROTEIN YY"/>
    <property type="match status" value="1"/>
</dbReference>
<keyword evidence="2" id="KW-0677">Repeat</keyword>
<evidence type="ECO:0000313" key="9">
    <source>
        <dbReference type="Proteomes" id="UP000218209"/>
    </source>
</evidence>
<dbReference type="GO" id="GO:0008270">
    <property type="term" value="F:zinc ion binding"/>
    <property type="evidence" value="ECO:0007669"/>
    <property type="project" value="UniProtKB-KW"/>
</dbReference>
<dbReference type="SMART" id="SM00355">
    <property type="entry name" value="ZnF_C2H2"/>
    <property type="match status" value="2"/>
</dbReference>
<dbReference type="AlphaFoldDB" id="A0A1X6PA74"/>
<dbReference type="GO" id="GO:0005667">
    <property type="term" value="C:transcription regulator complex"/>
    <property type="evidence" value="ECO:0007669"/>
    <property type="project" value="TreeGrafter"/>
</dbReference>
<feature type="domain" description="C2H2-type" evidence="7">
    <location>
        <begin position="27"/>
        <end position="56"/>
    </location>
</feature>
<dbReference type="EMBL" id="KV918832">
    <property type="protein sequence ID" value="OSX77650.1"/>
    <property type="molecule type" value="Genomic_DNA"/>
</dbReference>
<dbReference type="PROSITE" id="PS50157">
    <property type="entry name" value="ZINC_FINGER_C2H2_2"/>
    <property type="match status" value="2"/>
</dbReference>
<gene>
    <name evidence="8" type="ORF">BU14_0141s0033</name>
</gene>
<dbReference type="InterPro" id="IPR013087">
    <property type="entry name" value="Znf_C2H2_type"/>
</dbReference>
<dbReference type="PANTHER" id="PTHR14003:SF19">
    <property type="entry name" value="YY2 TRANSCRIPTION FACTOR"/>
    <property type="match status" value="1"/>
</dbReference>